<name>Q1H502_METFK</name>
<accession>Q1H502</accession>
<evidence type="ECO:0000313" key="1">
    <source>
        <dbReference type="EMBL" id="ABE48435.1"/>
    </source>
</evidence>
<organism evidence="1 2">
    <name type="scientific">Methylobacillus flagellatus (strain ATCC 51484 / DSM 6875 / VKM B-1610 / KT)</name>
    <dbReference type="NCBI Taxonomy" id="265072"/>
    <lineage>
        <taxon>Bacteria</taxon>
        <taxon>Pseudomonadati</taxon>
        <taxon>Pseudomonadota</taxon>
        <taxon>Betaproteobacteria</taxon>
        <taxon>Nitrosomonadales</taxon>
        <taxon>Methylophilaceae</taxon>
        <taxon>Methylobacillus</taxon>
    </lineage>
</organism>
<protein>
    <submittedName>
        <fullName evidence="1">Uncharacterized protein</fullName>
    </submittedName>
</protein>
<gene>
    <name evidence="1" type="ordered locus">Mfla_0164</name>
</gene>
<dbReference type="KEGG" id="mfa:Mfla_0164"/>
<dbReference type="EMBL" id="CP000284">
    <property type="protein sequence ID" value="ABE48435.1"/>
    <property type="molecule type" value="Genomic_DNA"/>
</dbReference>
<dbReference type="AlphaFoldDB" id="Q1H502"/>
<keyword evidence="2" id="KW-1185">Reference proteome</keyword>
<reference evidence="1 2" key="1">
    <citation type="submission" date="2006-03" db="EMBL/GenBank/DDBJ databases">
        <title>Complete sequence of Methylobacillus flagellatus KT.</title>
        <authorList>
            <consortium name="US DOE Joint Genome Institute"/>
            <person name="Copeland A."/>
            <person name="Lucas S."/>
            <person name="Lapidus A."/>
            <person name="Barry K."/>
            <person name="Detter J.C."/>
            <person name="Glavina del Rio T."/>
            <person name="Hammon N."/>
            <person name="Israni S."/>
            <person name="Dalin E."/>
            <person name="Tice H."/>
            <person name="Pitluck S."/>
            <person name="Brettin T."/>
            <person name="Bruce D."/>
            <person name="Han C."/>
            <person name="Tapia R."/>
            <person name="Saunders E."/>
            <person name="Gilna P."/>
            <person name="Schmutz J."/>
            <person name="Larimer F."/>
            <person name="Land M."/>
            <person name="Kyrpides N."/>
            <person name="Anderson I."/>
            <person name="Richardson P."/>
        </authorList>
    </citation>
    <scope>NUCLEOTIDE SEQUENCE [LARGE SCALE GENOMIC DNA]</scope>
    <source>
        <strain evidence="2">KT / ATCC 51484 / DSM 6875</strain>
    </source>
</reference>
<sequence>MDIHCQTKHFRRLVPAINQYRRQEGIFLLMDAFSM</sequence>
<proteinExistence type="predicted"/>
<dbReference type="HOGENOM" id="CLU_3365846_0_0_4"/>
<dbReference type="Proteomes" id="UP000002440">
    <property type="component" value="Chromosome"/>
</dbReference>
<evidence type="ECO:0000313" key="2">
    <source>
        <dbReference type="Proteomes" id="UP000002440"/>
    </source>
</evidence>